<dbReference type="GO" id="GO:0009506">
    <property type="term" value="C:plasmodesma"/>
    <property type="evidence" value="ECO:0007669"/>
    <property type="project" value="TreeGrafter"/>
</dbReference>
<feature type="region of interest" description="Disordered" evidence="3">
    <location>
        <begin position="1172"/>
        <end position="1205"/>
    </location>
</feature>
<dbReference type="InterPro" id="IPR000048">
    <property type="entry name" value="IQ_motif_EF-hand-BS"/>
</dbReference>
<dbReference type="CDD" id="cd23767">
    <property type="entry name" value="IQCD"/>
    <property type="match status" value="1"/>
</dbReference>
<feature type="region of interest" description="Disordered" evidence="3">
    <location>
        <begin position="148"/>
        <end position="384"/>
    </location>
</feature>
<name>A0AAN8YYX8_9MAGN</name>
<dbReference type="SMART" id="SM00264">
    <property type="entry name" value="BAG"/>
    <property type="match status" value="1"/>
</dbReference>
<organism evidence="5 6">
    <name type="scientific">Dillenia turbinata</name>
    <dbReference type="NCBI Taxonomy" id="194707"/>
    <lineage>
        <taxon>Eukaryota</taxon>
        <taxon>Viridiplantae</taxon>
        <taxon>Streptophyta</taxon>
        <taxon>Embryophyta</taxon>
        <taxon>Tracheophyta</taxon>
        <taxon>Spermatophyta</taxon>
        <taxon>Magnoliopsida</taxon>
        <taxon>eudicotyledons</taxon>
        <taxon>Gunneridae</taxon>
        <taxon>Pentapetalae</taxon>
        <taxon>Dilleniales</taxon>
        <taxon>Dilleniaceae</taxon>
        <taxon>Dillenia</taxon>
    </lineage>
</organism>
<feature type="region of interest" description="Disordered" evidence="3">
    <location>
        <begin position="438"/>
        <end position="465"/>
    </location>
</feature>
<dbReference type="InterPro" id="IPR036533">
    <property type="entry name" value="BAG_dom_sf"/>
</dbReference>
<feature type="region of interest" description="Disordered" evidence="3">
    <location>
        <begin position="620"/>
        <end position="651"/>
    </location>
</feature>
<dbReference type="InterPro" id="IPR040400">
    <property type="entry name" value="BAG5/6/7/8"/>
</dbReference>
<feature type="compositionally biased region" description="Basic and acidic residues" evidence="3">
    <location>
        <begin position="245"/>
        <end position="261"/>
    </location>
</feature>
<dbReference type="Pfam" id="PF00612">
    <property type="entry name" value="IQ"/>
    <property type="match status" value="1"/>
</dbReference>
<dbReference type="PANTHER" id="PTHR33322:SF16">
    <property type="entry name" value="BAG FAMILY MOLECULAR CHAPERONE REGULATOR 6"/>
    <property type="match status" value="1"/>
</dbReference>
<dbReference type="GO" id="GO:0051087">
    <property type="term" value="F:protein-folding chaperone binding"/>
    <property type="evidence" value="ECO:0007669"/>
    <property type="project" value="InterPro"/>
</dbReference>
<proteinExistence type="predicted"/>
<dbReference type="InterPro" id="IPR003103">
    <property type="entry name" value="BAG_domain"/>
</dbReference>
<dbReference type="PANTHER" id="PTHR33322">
    <property type="entry name" value="BAG DOMAIN CONTAINING PROTEIN, EXPRESSED"/>
    <property type="match status" value="1"/>
</dbReference>
<sequence>MYPLYSYTHHPHRRNQMPFVQYHHPSFEAVLPQMKVDPTRFSSAQEFCLCGGSYGYLAPMAGHFCCGHSHSPGYYSCQPPYSYPPPPVYHCYGFPEANAVHYVTPPHYSMEQPRYEYDKIVPMTNHCCGCPYHQSNFKGDKSVKIEEHEPEVLKEDSNMNSEERKPGRRRCEGDTKKAQRQEREENKNQFPLPIIWMPPYWKPEDQEKEQHQPEEIEQKHQQGDSGSKRVRAQPWNFKVIPMKLLGHDDDTKRPVEKKEANANEAPSEIAAGRAVDKSIPAKQDERPAERSIHMTQEEQPAEKKTTEVAKRKTRDIRVKHIGDDQEMKPSKTGAESKSTSPRTTKLPPVCLRLDPLPRKKSSLMSPSPPGIKEKCSTSSEKTGEMLRETEVGKPGTLTNMATHICGVGSTKPVAESAETGFAEMRTEAHKGAQVAEFDEGEKTVTEDNESADESKIGGDGGAEEMNDMSFEELKGKNLSDAEAATLIQSLYRGFLVRKWEPLKKLKQIAEVRAKMFEVRNRIQELESSPDLWRDNKTGLIISETIMTLLLKLDTIQSLHPSVREIRKSVAKELVSLQEKLDLLLVQKVQGQMEAASNAESVEDVTAGRTDTKLYIQAQRGEIGGEHGQDLSQVDVDGGSDTAEQQQCPEQPKMIEDSVSALRGEHGQDISQVDVGGSSDTAEQQQCRERPKMTEDSISAPEGEPSEDPLVVEKEVSEENEEEVTDPFQACDLKSEMTELMPTVEANALESCESSSSQDFQEGLDQSVSSLAVTNELMNFDMEVGGLFSEEPTDSASNLKIDTSPVGDLSSVDENRDFTDEASVTGEEHAPLSFERNIDVDTAECEVVHCRKPDHDKVIDNMEPKIECGVADFEVMVSNEIPDASSPSGEDTAMDKVLHQPSAEVEENCLEKSQEAEKIKLQRGNGLDAVELLLPDKQENEAVDEVDSSQSCADVVLASEDKQVLHLGTEEDTSYVAGVAQVEEKDLSEEKRTWKLENESEFPGDITLVEDDDAVKDDTVVETKIAGGVTGAASSQPCLDVEIIPEHKEVLAAETEEHTEDDAVAAEEKEIVLLDGVEQISNFKAEPAVHAVKDEIVVETKTAPADGEEMLDNIVGSPIAGHAKDTGNDSERSLVEENEKLREMLEKLMEAGKEQLRVISELTGRVKDLEKKLNRKKRLKSKCSRTPVRSPPVRSPRKRLVESSKA</sequence>
<gene>
    <name evidence="5" type="ORF">RJ641_016708</name>
</gene>
<dbReference type="Proteomes" id="UP001370490">
    <property type="component" value="Unassembled WGS sequence"/>
</dbReference>
<evidence type="ECO:0000256" key="2">
    <source>
        <dbReference type="ARBA" id="ARBA00023186"/>
    </source>
</evidence>
<evidence type="ECO:0000313" key="6">
    <source>
        <dbReference type="Proteomes" id="UP001370490"/>
    </source>
</evidence>
<accession>A0AAN8YYX8</accession>
<evidence type="ECO:0000256" key="3">
    <source>
        <dbReference type="SAM" id="MobiDB-lite"/>
    </source>
</evidence>
<dbReference type="SUPFAM" id="SSF63491">
    <property type="entry name" value="BAG domain"/>
    <property type="match status" value="1"/>
</dbReference>
<dbReference type="PROSITE" id="PS50096">
    <property type="entry name" value="IQ"/>
    <property type="match status" value="1"/>
</dbReference>
<feature type="compositionally biased region" description="Basic and acidic residues" evidence="3">
    <location>
        <begin position="202"/>
        <end position="222"/>
    </location>
</feature>
<feature type="region of interest" description="Disordered" evidence="3">
    <location>
        <begin position="787"/>
        <end position="829"/>
    </location>
</feature>
<comment type="caution">
    <text evidence="5">The sequence shown here is derived from an EMBL/GenBank/DDBJ whole genome shotgun (WGS) entry which is preliminary data.</text>
</comment>
<keyword evidence="1" id="KW-0112">Calmodulin-binding</keyword>
<keyword evidence="2" id="KW-0143">Chaperone</keyword>
<feature type="compositionally biased region" description="Basic and acidic residues" evidence="3">
    <location>
        <begin position="685"/>
        <end position="694"/>
    </location>
</feature>
<reference evidence="5 6" key="1">
    <citation type="submission" date="2023-12" db="EMBL/GenBank/DDBJ databases">
        <title>A high-quality genome assembly for Dillenia turbinata (Dilleniales).</title>
        <authorList>
            <person name="Chanderbali A."/>
        </authorList>
    </citation>
    <scope>NUCLEOTIDE SEQUENCE [LARGE SCALE GENOMIC DNA]</scope>
    <source>
        <strain evidence="5">LSX21</strain>
        <tissue evidence="5">Leaf</tissue>
    </source>
</reference>
<feature type="region of interest" description="Disordered" evidence="3">
    <location>
        <begin position="668"/>
        <end position="710"/>
    </location>
</feature>
<feature type="compositionally biased region" description="Polar residues" evidence="3">
    <location>
        <begin position="333"/>
        <end position="343"/>
    </location>
</feature>
<dbReference type="PROSITE" id="PS51035">
    <property type="entry name" value="BAG"/>
    <property type="match status" value="1"/>
</dbReference>
<protein>
    <submittedName>
        <fullName evidence="5">BAG domain</fullName>
    </submittedName>
</protein>
<feature type="compositionally biased region" description="Basic and acidic residues" evidence="3">
    <location>
        <begin position="148"/>
        <end position="187"/>
    </location>
</feature>
<dbReference type="FunFam" id="1.20.58.120:FF:000010">
    <property type="entry name" value="BAG family molecular chaperone regulator 6"/>
    <property type="match status" value="1"/>
</dbReference>
<dbReference type="GO" id="GO:0005516">
    <property type="term" value="F:calmodulin binding"/>
    <property type="evidence" value="ECO:0007669"/>
    <property type="project" value="UniProtKB-KW"/>
</dbReference>
<dbReference type="EMBL" id="JBAMMX010000022">
    <property type="protein sequence ID" value="KAK6918286.1"/>
    <property type="molecule type" value="Genomic_DNA"/>
</dbReference>
<feature type="domain" description="BAG" evidence="4">
    <location>
        <begin position="507"/>
        <end position="584"/>
    </location>
</feature>
<dbReference type="Gene3D" id="1.20.58.120">
    <property type="entry name" value="BAG domain"/>
    <property type="match status" value="1"/>
</dbReference>
<dbReference type="AlphaFoldDB" id="A0AAN8YYX8"/>
<feature type="compositionally biased region" description="Basic and acidic residues" evidence="3">
    <location>
        <begin position="282"/>
        <end position="329"/>
    </location>
</feature>
<evidence type="ECO:0000259" key="4">
    <source>
        <dbReference type="PROSITE" id="PS51035"/>
    </source>
</evidence>
<dbReference type="Pfam" id="PF02179">
    <property type="entry name" value="BAG"/>
    <property type="match status" value="1"/>
</dbReference>
<evidence type="ECO:0000256" key="1">
    <source>
        <dbReference type="ARBA" id="ARBA00022860"/>
    </source>
</evidence>
<evidence type="ECO:0000313" key="5">
    <source>
        <dbReference type="EMBL" id="KAK6918286.1"/>
    </source>
</evidence>
<feature type="compositionally biased region" description="Basic residues" evidence="3">
    <location>
        <begin position="1172"/>
        <end position="1182"/>
    </location>
</feature>
<feature type="compositionally biased region" description="Basic and acidic residues" evidence="3">
    <location>
        <begin position="371"/>
        <end position="384"/>
    </location>
</feature>
<dbReference type="GO" id="GO:0006457">
    <property type="term" value="P:protein folding"/>
    <property type="evidence" value="ECO:0007669"/>
    <property type="project" value="TreeGrafter"/>
</dbReference>
<keyword evidence="6" id="KW-1185">Reference proteome</keyword>